<proteinExistence type="inferred from homology"/>
<protein>
    <submittedName>
        <fullName evidence="3">Myo-inositol-1-phosphate synthase</fullName>
    </submittedName>
</protein>
<dbReference type="AlphaFoldDB" id="C0QTW2"/>
<name>C0QTW2_PERMH</name>
<evidence type="ECO:0000313" key="3">
    <source>
        <dbReference type="EMBL" id="ACO03451.1"/>
    </source>
</evidence>
<dbReference type="EMBL" id="CP001230">
    <property type="protein sequence ID" value="ACO03451.1"/>
    <property type="molecule type" value="Genomic_DNA"/>
</dbReference>
<feature type="domain" description="Myo-inositol-1-phosphate synthase GAPDH-like" evidence="2">
    <location>
        <begin position="201"/>
        <end position="309"/>
    </location>
</feature>
<evidence type="ECO:0000313" key="4">
    <source>
        <dbReference type="Proteomes" id="UP000001366"/>
    </source>
</evidence>
<dbReference type="eggNOG" id="COG1260">
    <property type="taxonomic scope" value="Bacteria"/>
</dbReference>
<gene>
    <name evidence="3" type="ordered locus">PERMA_0334</name>
</gene>
<dbReference type="RefSeq" id="WP_012675690.1">
    <property type="nucleotide sequence ID" value="NC_012440.1"/>
</dbReference>
<dbReference type="KEGG" id="pmx:PERMA_0334"/>
<dbReference type="PaxDb" id="123214-PERMA_0334"/>
<dbReference type="PIRSF" id="PIRSF015578">
    <property type="entry name" value="Myoinos-ppht_syn"/>
    <property type="match status" value="1"/>
</dbReference>
<dbReference type="GO" id="GO:0004512">
    <property type="term" value="F:inositol-3-phosphate synthase activity"/>
    <property type="evidence" value="ECO:0007669"/>
    <property type="project" value="InterPro"/>
</dbReference>
<dbReference type="HOGENOM" id="CLU_050011_0_0_0"/>
<dbReference type="PANTHER" id="PTHR43125">
    <property type="entry name" value="INOSITOL-3-PHOSPHATE SYNTHASE"/>
    <property type="match status" value="1"/>
</dbReference>
<evidence type="ECO:0000256" key="1">
    <source>
        <dbReference type="ARBA" id="ARBA00010813"/>
    </source>
</evidence>
<dbReference type="Gene3D" id="3.40.50.720">
    <property type="entry name" value="NAD(P)-binding Rossmann-like Domain"/>
    <property type="match status" value="1"/>
</dbReference>
<dbReference type="GO" id="GO:0006021">
    <property type="term" value="P:inositol biosynthetic process"/>
    <property type="evidence" value="ECO:0007669"/>
    <property type="project" value="InterPro"/>
</dbReference>
<dbReference type="InterPro" id="IPR052199">
    <property type="entry name" value="MIPS"/>
</dbReference>
<dbReference type="PANTHER" id="PTHR43125:SF1">
    <property type="entry name" value="INOSITOL-3-PHOSPHATE SYNTHASE"/>
    <property type="match status" value="1"/>
</dbReference>
<dbReference type="Pfam" id="PF01658">
    <property type="entry name" value="Inos-1-P_synth"/>
    <property type="match status" value="1"/>
</dbReference>
<dbReference type="InterPro" id="IPR013021">
    <property type="entry name" value="Myo-inos-1-P_Synthase_GAPDH"/>
</dbReference>
<dbReference type="SUPFAM" id="SSF51735">
    <property type="entry name" value="NAD(P)-binding Rossmann-fold domains"/>
    <property type="match status" value="1"/>
</dbReference>
<evidence type="ECO:0000259" key="2">
    <source>
        <dbReference type="Pfam" id="PF01658"/>
    </source>
</evidence>
<dbReference type="SUPFAM" id="SSF55347">
    <property type="entry name" value="Glyceraldehyde-3-phosphate dehydrogenase-like, C-terminal domain"/>
    <property type="match status" value="1"/>
</dbReference>
<reference evidence="3 4" key="1">
    <citation type="journal article" date="2009" name="J. Bacteriol.">
        <title>Complete and draft genome sequences of six members of the Aquificales.</title>
        <authorList>
            <person name="Reysenbach A.L."/>
            <person name="Hamamura N."/>
            <person name="Podar M."/>
            <person name="Griffiths E."/>
            <person name="Ferreira S."/>
            <person name="Hochstein R."/>
            <person name="Heidelberg J."/>
            <person name="Johnson J."/>
            <person name="Mead D."/>
            <person name="Pohorille A."/>
            <person name="Sarmiento M."/>
            <person name="Schweighofer K."/>
            <person name="Seshadri R."/>
            <person name="Voytek M.A."/>
        </authorList>
    </citation>
    <scope>NUCLEOTIDE SEQUENCE [LARGE SCALE GENOMIC DNA]</scope>
    <source>
        <strain evidence="4">DSM 14350 / EX-H1</strain>
    </source>
</reference>
<organism evidence="3 4">
    <name type="scientific">Persephonella marina (strain DSM 14350 / EX-H1)</name>
    <dbReference type="NCBI Taxonomy" id="123214"/>
    <lineage>
        <taxon>Bacteria</taxon>
        <taxon>Pseudomonadati</taxon>
        <taxon>Aquificota</taxon>
        <taxon>Aquificia</taxon>
        <taxon>Aquificales</taxon>
        <taxon>Hydrogenothermaceae</taxon>
        <taxon>Persephonella</taxon>
    </lineage>
</organism>
<dbReference type="Gene3D" id="3.30.360.10">
    <property type="entry name" value="Dihydrodipicolinate Reductase, domain 2"/>
    <property type="match status" value="1"/>
</dbReference>
<comment type="similarity">
    <text evidence="1">Belongs to the myo-inositol 1-phosphate synthase family.</text>
</comment>
<keyword evidence="4" id="KW-1185">Reference proteome</keyword>
<accession>C0QTW2</accession>
<dbReference type="InterPro" id="IPR002587">
    <property type="entry name" value="Myo-inos-1-P_Synthase"/>
</dbReference>
<dbReference type="InterPro" id="IPR036291">
    <property type="entry name" value="NAD(P)-bd_dom_sf"/>
</dbReference>
<dbReference type="Proteomes" id="UP000001366">
    <property type="component" value="Chromosome"/>
</dbReference>
<sequence>MSEKKIKIAIAGVGNCASALIQGIYYYKEKQNIEASGLMHEEIGGYRPWDIEVVAAWDIDERKVGYDISEAIFNPPNCTAVFQNEIPKTGVKVRKGKVLDGYPEHMKNYPPENAFVLSEAREDSLETVAKVLVESGADVLINYVPVGAEKAARFYAEACLKAGVAFINCMPTFIVSDDEWAKRFESEGIPAVGDDIKSQVGATITHRVLTQLLLDRGVKIDRTYQLNVGGNTDFLNMLERSRLATKKKSKTEAVSSLIPYGMDPRNIHIGPSDYVPWLKDRKIAFIRLEGRLFGDVPMYLELRLDVEDSPNSAGVAIDAIRCAKLAQDRGIGGALYSISAYTMKHPPIQYTDWQARQMVEEFIAGMRER</sequence>
<dbReference type="STRING" id="123214.PERMA_0334"/>
<dbReference type="GO" id="GO:0008654">
    <property type="term" value="P:phospholipid biosynthetic process"/>
    <property type="evidence" value="ECO:0007669"/>
    <property type="project" value="InterPro"/>
</dbReference>